<dbReference type="PANTHER" id="PTHR46187:SF3">
    <property type="entry name" value="ALKALINE CERAMIDASE 3"/>
    <property type="match status" value="1"/>
</dbReference>
<keyword evidence="4" id="KW-0378">Hydrolase</keyword>
<evidence type="ECO:0000256" key="1">
    <source>
        <dbReference type="ARBA" id="ARBA00004141"/>
    </source>
</evidence>
<feature type="binding site" evidence="7">
    <location>
        <position position="21"/>
    </location>
    <ligand>
        <name>Ca(2+)</name>
        <dbReference type="ChEBI" id="CHEBI:29108"/>
    </ligand>
</feature>
<dbReference type="Pfam" id="PF05875">
    <property type="entry name" value="Ceramidase"/>
    <property type="match status" value="1"/>
</dbReference>
<feature type="binding site" evidence="7">
    <location>
        <position position="19"/>
    </location>
    <ligand>
        <name>Ca(2+)</name>
        <dbReference type="ChEBI" id="CHEBI:29108"/>
    </ligand>
</feature>
<organism evidence="10 11">
    <name type="scientific">Smittium simulii</name>
    <dbReference type="NCBI Taxonomy" id="133385"/>
    <lineage>
        <taxon>Eukaryota</taxon>
        <taxon>Fungi</taxon>
        <taxon>Fungi incertae sedis</taxon>
        <taxon>Zoopagomycota</taxon>
        <taxon>Kickxellomycotina</taxon>
        <taxon>Harpellomycetes</taxon>
        <taxon>Harpellales</taxon>
        <taxon>Legeriomycetaceae</taxon>
        <taxon>Smittium</taxon>
    </lineage>
</organism>
<comment type="similarity">
    <text evidence="2">Belongs to the alkaline ceramidase family.</text>
</comment>
<feature type="transmembrane region" description="Helical" evidence="9">
    <location>
        <begin position="60"/>
        <end position="79"/>
    </location>
</feature>
<dbReference type="AlphaFoldDB" id="A0A2T9YWQ6"/>
<feature type="transmembrane region" description="Helical" evidence="9">
    <location>
        <begin position="31"/>
        <end position="48"/>
    </location>
</feature>
<evidence type="ECO:0000256" key="7">
    <source>
        <dbReference type="PIRSR" id="PIRSR608901-1"/>
    </source>
</evidence>
<dbReference type="GO" id="GO:0046872">
    <property type="term" value="F:metal ion binding"/>
    <property type="evidence" value="ECO:0007669"/>
    <property type="project" value="UniProtKB-KW"/>
</dbReference>
<feature type="binding site" evidence="8">
    <location>
        <position position="76"/>
    </location>
    <ligand>
        <name>Zn(2+)</name>
        <dbReference type="ChEBI" id="CHEBI:29105"/>
        <note>catalytic</note>
    </ligand>
</feature>
<dbReference type="STRING" id="133385.A0A2T9YWQ6"/>
<feature type="transmembrane region" description="Helical" evidence="9">
    <location>
        <begin position="224"/>
        <end position="247"/>
    </location>
</feature>
<feature type="binding site" evidence="8">
    <location>
        <position position="227"/>
    </location>
    <ligand>
        <name>Zn(2+)</name>
        <dbReference type="ChEBI" id="CHEBI:29105"/>
        <note>catalytic</note>
    </ligand>
</feature>
<dbReference type="Proteomes" id="UP000245383">
    <property type="component" value="Unassembled WGS sequence"/>
</dbReference>
<keyword evidence="8" id="KW-0862">Zinc</keyword>
<keyword evidence="6 9" id="KW-0472">Membrane</keyword>
<dbReference type="GO" id="GO:0016811">
    <property type="term" value="F:hydrolase activity, acting on carbon-nitrogen (but not peptide) bonds, in linear amides"/>
    <property type="evidence" value="ECO:0007669"/>
    <property type="project" value="InterPro"/>
</dbReference>
<dbReference type="OrthoDB" id="187171at2759"/>
<keyword evidence="7" id="KW-0106">Calcium</keyword>
<accession>A0A2T9YWQ6</accession>
<gene>
    <name evidence="10" type="ORF">BB561_000974</name>
</gene>
<evidence type="ECO:0000256" key="9">
    <source>
        <dbReference type="SAM" id="Phobius"/>
    </source>
</evidence>
<dbReference type="GO" id="GO:0046513">
    <property type="term" value="P:ceramide biosynthetic process"/>
    <property type="evidence" value="ECO:0007669"/>
    <property type="project" value="TreeGrafter"/>
</dbReference>
<evidence type="ECO:0000256" key="6">
    <source>
        <dbReference type="ARBA" id="ARBA00023136"/>
    </source>
</evidence>
<name>A0A2T9YWQ6_9FUNG</name>
<keyword evidence="11" id="KW-1185">Reference proteome</keyword>
<evidence type="ECO:0000256" key="5">
    <source>
        <dbReference type="ARBA" id="ARBA00022989"/>
    </source>
</evidence>
<evidence type="ECO:0000256" key="4">
    <source>
        <dbReference type="ARBA" id="ARBA00022801"/>
    </source>
</evidence>
<evidence type="ECO:0000256" key="2">
    <source>
        <dbReference type="ARBA" id="ARBA00009780"/>
    </source>
</evidence>
<dbReference type="PANTHER" id="PTHR46187">
    <property type="entry name" value="ALKALINE CERAMIDASE 3"/>
    <property type="match status" value="1"/>
</dbReference>
<reference evidence="10 11" key="1">
    <citation type="journal article" date="2018" name="MBio">
        <title>Comparative Genomics Reveals the Core Gene Toolbox for the Fungus-Insect Symbiosis.</title>
        <authorList>
            <person name="Wang Y."/>
            <person name="Stata M."/>
            <person name="Wang W."/>
            <person name="Stajich J.E."/>
            <person name="White M.M."/>
            <person name="Moncalvo J.M."/>
        </authorList>
    </citation>
    <scope>NUCLEOTIDE SEQUENCE [LARGE SCALE GENOMIC DNA]</scope>
    <source>
        <strain evidence="10 11">SWE-8-4</strain>
    </source>
</reference>
<evidence type="ECO:0000256" key="3">
    <source>
        <dbReference type="ARBA" id="ARBA00022692"/>
    </source>
</evidence>
<dbReference type="GO" id="GO:0005789">
    <property type="term" value="C:endoplasmic reticulum membrane"/>
    <property type="evidence" value="ECO:0007669"/>
    <property type="project" value="TreeGrafter"/>
</dbReference>
<keyword evidence="5 9" id="KW-1133">Transmembrane helix</keyword>
<comment type="caution">
    <text evidence="10">The sequence shown here is derived from an EMBL/GenBank/DDBJ whole genome shotgun (WGS) entry which is preliminary data.</text>
</comment>
<dbReference type="GO" id="GO:0046514">
    <property type="term" value="P:ceramide catabolic process"/>
    <property type="evidence" value="ECO:0007669"/>
    <property type="project" value="TreeGrafter"/>
</dbReference>
<keyword evidence="7" id="KW-0479">Metal-binding</keyword>
<feature type="binding site" evidence="7">
    <location>
        <position position="30"/>
    </location>
    <ligand>
        <name>Ca(2+)</name>
        <dbReference type="ChEBI" id="CHEBI:29108"/>
    </ligand>
</feature>
<evidence type="ECO:0000256" key="8">
    <source>
        <dbReference type="PIRSR" id="PIRSR608901-2"/>
    </source>
</evidence>
<comment type="cofactor">
    <cofactor evidence="8">
        <name>Zn(2+)</name>
        <dbReference type="ChEBI" id="CHEBI:29105"/>
    </cofactor>
</comment>
<evidence type="ECO:0008006" key="12">
    <source>
        <dbReference type="Google" id="ProtNLM"/>
    </source>
</evidence>
<feature type="binding site" evidence="7">
    <location>
        <position position="17"/>
    </location>
    <ligand>
        <name>Ca(2+)</name>
        <dbReference type="ChEBI" id="CHEBI:29108"/>
    </ligand>
</feature>
<sequence length="273" mass="30951">MAPMIGFWGPPTASVDWCEENYLISHYIAEFYNSLSSLAILFVGEYCAYRFNSTWSAVNFMFRAISVVGIGSVLFHATLLQPMQMLDEIPMLWSAITMLYILCTARYNIKTVYFKLLLIAIGLGTSFSAAFYGGNIQFIIFQLTFLTMESITCVQIYLCTQDTKTSLKKLSDPAISRLYVTGLKYYLAGVFIWLTDTFLCKFINNTASSLHNTSILPFYPQLHAFWHFFASLGVLNFATFVYCYHLLKAGKSVKLNKYGLLLYTVSATDPKSH</sequence>
<dbReference type="InterPro" id="IPR008901">
    <property type="entry name" value="ACER"/>
</dbReference>
<evidence type="ECO:0000313" key="11">
    <source>
        <dbReference type="Proteomes" id="UP000245383"/>
    </source>
</evidence>
<keyword evidence="3 9" id="KW-0812">Transmembrane</keyword>
<feature type="transmembrane region" description="Helical" evidence="9">
    <location>
        <begin position="139"/>
        <end position="159"/>
    </location>
</feature>
<evidence type="ECO:0000313" key="10">
    <source>
        <dbReference type="EMBL" id="PVU96771.1"/>
    </source>
</evidence>
<feature type="transmembrane region" description="Helical" evidence="9">
    <location>
        <begin position="116"/>
        <end position="133"/>
    </location>
</feature>
<feature type="binding site" evidence="7">
    <location>
        <position position="16"/>
    </location>
    <ligand>
        <name>Ca(2+)</name>
        <dbReference type="ChEBI" id="CHEBI:29108"/>
    </ligand>
</feature>
<comment type="subcellular location">
    <subcellularLocation>
        <location evidence="1">Membrane</location>
        <topology evidence="1">Multi-pass membrane protein</topology>
    </subcellularLocation>
</comment>
<feature type="transmembrane region" description="Helical" evidence="9">
    <location>
        <begin position="91"/>
        <end position="109"/>
    </location>
</feature>
<dbReference type="EMBL" id="MBFR01000024">
    <property type="protein sequence ID" value="PVU96771.1"/>
    <property type="molecule type" value="Genomic_DNA"/>
</dbReference>
<protein>
    <recommendedName>
        <fullName evidence="12">Alkaline ceramidase</fullName>
    </recommendedName>
</protein>
<feature type="binding site" evidence="8">
    <location>
        <position position="223"/>
    </location>
    <ligand>
        <name>Zn(2+)</name>
        <dbReference type="ChEBI" id="CHEBI:29105"/>
        <note>catalytic</note>
    </ligand>
</feature>
<proteinExistence type="inferred from homology"/>